<protein>
    <submittedName>
        <fullName evidence="1">Uncharacterized protein</fullName>
    </submittedName>
</protein>
<dbReference type="VEuPathDB" id="FungiDB:RhiirFUN_022402"/>
<feature type="non-terminal residue" evidence="1">
    <location>
        <position position="1"/>
    </location>
</feature>
<evidence type="ECO:0000313" key="1">
    <source>
        <dbReference type="EMBL" id="ESA05961.1"/>
    </source>
</evidence>
<dbReference type="HOGENOM" id="CLU_1543770_0_0_1"/>
<gene>
    <name evidence="1" type="ORF">GLOINDRAFT_99483</name>
</gene>
<sequence>ASTEYVPEVDIVSCHVDFFTPIPYGAIVASMKKLSFNECAKVVVLGKRLRKNDDGEEEYEEVNEYDYEDIEEIIDGTPKSSKDNNLEKDLSIEVYLLFVIRLELTFETLEKVFTLGRSHDTQLQAVVDFAKVTNANSSEIDAGVGDESAPTGKEVTADGTGVGRDVVRLKKFSQ</sequence>
<dbReference type="EMBL" id="KI292275">
    <property type="protein sequence ID" value="ESA05961.1"/>
    <property type="molecule type" value="Genomic_DNA"/>
</dbReference>
<reference evidence="1" key="1">
    <citation type="submission" date="2013-07" db="EMBL/GenBank/DDBJ databases">
        <title>The genome of an arbuscular mycorrhizal fungus provides insights into the evolution of the oldest plant symbiosis.</title>
        <authorList>
            <consortium name="DOE Joint Genome Institute"/>
            <person name="Tisserant E."/>
            <person name="Malbreil M."/>
            <person name="Kuo A."/>
            <person name="Kohler A."/>
            <person name="Symeonidi A."/>
            <person name="Balestrini R."/>
            <person name="Charron P."/>
            <person name="Duensing N."/>
            <person name="Frei-dit-Frey N."/>
            <person name="Gianinazzi-Pearson V."/>
            <person name="Gilbert B."/>
            <person name="Handa Y."/>
            <person name="Hijri M."/>
            <person name="Kaul R."/>
            <person name="Kawaguchi M."/>
            <person name="Krajinski F."/>
            <person name="Lammers P."/>
            <person name="Lapierre D."/>
            <person name="Masclaux F.G."/>
            <person name="Murat C."/>
            <person name="Morin E."/>
            <person name="Ndikumana S."/>
            <person name="Pagni M."/>
            <person name="Petitpierre D."/>
            <person name="Requena N."/>
            <person name="Rosikiewicz P."/>
            <person name="Riley R."/>
            <person name="Saito K."/>
            <person name="San Clemente H."/>
            <person name="Shapiro H."/>
            <person name="van Tuinen D."/>
            <person name="Becard G."/>
            <person name="Bonfante P."/>
            <person name="Paszkowski U."/>
            <person name="Shachar-Hill Y."/>
            <person name="Young J.P."/>
            <person name="Sanders I.R."/>
            <person name="Henrissat B."/>
            <person name="Rensing S.A."/>
            <person name="Grigoriev I.V."/>
            <person name="Corradi N."/>
            <person name="Roux C."/>
            <person name="Martin F."/>
        </authorList>
    </citation>
    <scope>NUCLEOTIDE SEQUENCE</scope>
    <source>
        <strain evidence="1">DAOM 197198</strain>
    </source>
</reference>
<name>U9TRG8_RHIID</name>
<proteinExistence type="predicted"/>
<accession>U9TRG8</accession>
<dbReference type="AlphaFoldDB" id="U9TRG8"/>
<organism evidence="1">
    <name type="scientific">Rhizophagus irregularis (strain DAOM 181602 / DAOM 197198 / MUCL 43194)</name>
    <name type="common">Arbuscular mycorrhizal fungus</name>
    <name type="synonym">Glomus intraradices</name>
    <dbReference type="NCBI Taxonomy" id="747089"/>
    <lineage>
        <taxon>Eukaryota</taxon>
        <taxon>Fungi</taxon>
        <taxon>Fungi incertae sedis</taxon>
        <taxon>Mucoromycota</taxon>
        <taxon>Glomeromycotina</taxon>
        <taxon>Glomeromycetes</taxon>
        <taxon>Glomerales</taxon>
        <taxon>Glomeraceae</taxon>
        <taxon>Rhizophagus</taxon>
    </lineage>
</organism>